<dbReference type="GO" id="GO:0005615">
    <property type="term" value="C:extracellular space"/>
    <property type="evidence" value="ECO:0007669"/>
    <property type="project" value="TreeGrafter"/>
</dbReference>
<comment type="similarity">
    <text evidence="3">Belongs to the TO family.</text>
</comment>
<dbReference type="GO" id="GO:0007623">
    <property type="term" value="P:circadian rhythm"/>
    <property type="evidence" value="ECO:0007669"/>
    <property type="project" value="UniProtKB-ARBA"/>
</dbReference>
<evidence type="ECO:0008006" key="7">
    <source>
        <dbReference type="Google" id="ProtNLM"/>
    </source>
</evidence>
<accession>A0A7R8UBT9</accession>
<dbReference type="Proteomes" id="UP000594454">
    <property type="component" value="Chromosome 1"/>
</dbReference>
<dbReference type="FunFam" id="3.15.10.30:FF:000001">
    <property type="entry name" value="Takeout-like protein 1"/>
    <property type="match status" value="1"/>
</dbReference>
<dbReference type="InParanoid" id="A0A7R8UBT9"/>
<feature type="signal peptide" evidence="4">
    <location>
        <begin position="1"/>
        <end position="17"/>
    </location>
</feature>
<evidence type="ECO:0000256" key="2">
    <source>
        <dbReference type="ARBA" id="ARBA00023108"/>
    </source>
</evidence>
<reference evidence="5 6" key="1">
    <citation type="submission" date="2020-11" db="EMBL/GenBank/DDBJ databases">
        <authorList>
            <person name="Wallbank WR R."/>
            <person name="Pardo Diaz C."/>
            <person name="Kozak K."/>
            <person name="Martin S."/>
            <person name="Jiggins C."/>
            <person name="Moest M."/>
            <person name="Warren A I."/>
            <person name="Generalovic N T."/>
            <person name="Byers J.R.P. K."/>
            <person name="Montejo-Kovacevich G."/>
            <person name="Yen C E."/>
        </authorList>
    </citation>
    <scope>NUCLEOTIDE SEQUENCE [LARGE SCALE GENOMIC DNA]</scope>
</reference>
<dbReference type="PANTHER" id="PTHR11008">
    <property type="entry name" value="PROTEIN TAKEOUT-LIKE PROTEIN"/>
    <property type="match status" value="1"/>
</dbReference>
<evidence type="ECO:0000256" key="4">
    <source>
        <dbReference type="SAM" id="SignalP"/>
    </source>
</evidence>
<sequence>MLLSILLINLLFVIARAGVPYLTEQPSYVPPCRIKSPDFVKCSTRSAQKLFSEISAKGGLPGLDSIPPIDPLRVNKIRVTQGGDNALNIKLDLSKVLASGFGKIKVIESRVSSKDYSWVTKLSVPKMTIVGDYVLKGRILLIPLNGKGKMTFQIDNPKIEMHTKTRLYEKGGFTFYNVTDGDCDYTIKKLSVNFENLFNGNKELEDSTNAFFNQNWQILNDSLKPVLAQTIADIFLGYLQSIFHAIPANFFVTDIPTPKELYGE</sequence>
<gene>
    <name evidence="5" type="ORF">HERILL_LOCUS1194</name>
</gene>
<dbReference type="FunCoup" id="A0A7R8UBT9">
    <property type="interactions" value="116"/>
</dbReference>
<dbReference type="OMA" id="YIPANFF"/>
<dbReference type="Gene3D" id="3.15.10.30">
    <property type="entry name" value="Haemolymph juvenile hormone binding protein"/>
    <property type="match status" value="1"/>
</dbReference>
<dbReference type="SMART" id="SM00700">
    <property type="entry name" value="JHBP"/>
    <property type="match status" value="1"/>
</dbReference>
<dbReference type="PANTHER" id="PTHR11008:SF25">
    <property type="entry name" value="IP09473P-RELATED"/>
    <property type="match status" value="1"/>
</dbReference>
<dbReference type="OrthoDB" id="8175281at2759"/>
<dbReference type="InterPro" id="IPR038606">
    <property type="entry name" value="To_sf"/>
</dbReference>
<feature type="chain" id="PRO_5031127796" description="Protein takeout" evidence="4">
    <location>
        <begin position="18"/>
        <end position="264"/>
    </location>
</feature>
<dbReference type="AlphaFoldDB" id="A0A7R8UBT9"/>
<evidence type="ECO:0000256" key="1">
    <source>
        <dbReference type="ARBA" id="ARBA00022729"/>
    </source>
</evidence>
<protein>
    <recommendedName>
        <fullName evidence="7">Protein takeout</fullName>
    </recommendedName>
</protein>
<evidence type="ECO:0000313" key="6">
    <source>
        <dbReference type="Proteomes" id="UP000594454"/>
    </source>
</evidence>
<keyword evidence="1 4" id="KW-0732">Signal</keyword>
<dbReference type="EMBL" id="LR899009">
    <property type="protein sequence ID" value="CAD7077893.1"/>
    <property type="molecule type" value="Genomic_DNA"/>
</dbReference>
<keyword evidence="6" id="KW-1185">Reference proteome</keyword>
<name>A0A7R8UBT9_HERIL</name>
<evidence type="ECO:0000256" key="3">
    <source>
        <dbReference type="ARBA" id="ARBA00060902"/>
    </source>
</evidence>
<dbReference type="Pfam" id="PF06585">
    <property type="entry name" value="JHBP"/>
    <property type="match status" value="1"/>
</dbReference>
<keyword evidence="2" id="KW-0090">Biological rhythms</keyword>
<proteinExistence type="inferred from homology"/>
<organism evidence="5 6">
    <name type="scientific">Hermetia illucens</name>
    <name type="common">Black soldier fly</name>
    <dbReference type="NCBI Taxonomy" id="343691"/>
    <lineage>
        <taxon>Eukaryota</taxon>
        <taxon>Metazoa</taxon>
        <taxon>Ecdysozoa</taxon>
        <taxon>Arthropoda</taxon>
        <taxon>Hexapoda</taxon>
        <taxon>Insecta</taxon>
        <taxon>Pterygota</taxon>
        <taxon>Neoptera</taxon>
        <taxon>Endopterygota</taxon>
        <taxon>Diptera</taxon>
        <taxon>Brachycera</taxon>
        <taxon>Stratiomyomorpha</taxon>
        <taxon>Stratiomyidae</taxon>
        <taxon>Hermetiinae</taxon>
        <taxon>Hermetia</taxon>
    </lineage>
</organism>
<dbReference type="InterPro" id="IPR010562">
    <property type="entry name" value="Haemolymph_juvenile_hormone-bd"/>
</dbReference>
<evidence type="ECO:0000313" key="5">
    <source>
        <dbReference type="EMBL" id="CAD7077893.1"/>
    </source>
</evidence>